<organism evidence="3">
    <name type="scientific">marine metagenome</name>
    <dbReference type="NCBI Taxonomy" id="408172"/>
    <lineage>
        <taxon>unclassified sequences</taxon>
        <taxon>metagenomes</taxon>
        <taxon>ecological metagenomes</taxon>
    </lineage>
</organism>
<dbReference type="GO" id="GO:0006635">
    <property type="term" value="P:fatty acid beta-oxidation"/>
    <property type="evidence" value="ECO:0007669"/>
    <property type="project" value="TreeGrafter"/>
</dbReference>
<dbReference type="InterPro" id="IPR029069">
    <property type="entry name" value="HotDog_dom_sf"/>
</dbReference>
<dbReference type="GO" id="GO:0004300">
    <property type="term" value="F:enoyl-CoA hydratase activity"/>
    <property type="evidence" value="ECO:0007669"/>
    <property type="project" value="TreeGrafter"/>
</dbReference>
<protein>
    <submittedName>
        <fullName evidence="3">Uncharacterized protein</fullName>
    </submittedName>
</protein>
<dbReference type="GO" id="GO:0044594">
    <property type="term" value="F:17-beta-hydroxysteroid dehydrogenase (NAD+) activity"/>
    <property type="evidence" value="ECO:0007669"/>
    <property type="project" value="TreeGrafter"/>
</dbReference>
<dbReference type="InterPro" id="IPR002539">
    <property type="entry name" value="MaoC-like_dom"/>
</dbReference>
<dbReference type="AlphaFoldDB" id="A0A381P4A3"/>
<dbReference type="EMBL" id="UINC01000743">
    <property type="protein sequence ID" value="SUZ60453.1"/>
    <property type="molecule type" value="Genomic_DNA"/>
</dbReference>
<sequence>MPINPDAAGSVGEPTEISWTSKQSLLYALGVGAGTTNPTGFELEFTTENSDGIVQRAFPTQCVVIGGGRTPDFGDFNPMFLLHAEQAITCYREMPASGSGIATGRVGDIWDKGKAALVYLETDVTDPDGNPLWSTRAGLFLGGEGGWGGDRGPASTWEAPDREPDHVVTYATRTDQALLYRLSGDRNPLHSDPTFAAGAGFDRPILHGLCTYGFTGRALLHAVCDSDPDRFAGLGGRFKSPVVPGEILDIHAWEVDGPDGDTVLFQTRVGDRVVFDTGVLTRRP</sequence>
<dbReference type="GO" id="GO:0003857">
    <property type="term" value="F:(3S)-3-hydroxyacyl-CoA dehydrogenase (NAD+) activity"/>
    <property type="evidence" value="ECO:0007669"/>
    <property type="project" value="TreeGrafter"/>
</dbReference>
<gene>
    <name evidence="3" type="ORF">METZ01_LOCUS13307</name>
</gene>
<evidence type="ECO:0000259" key="2">
    <source>
        <dbReference type="Pfam" id="PF22622"/>
    </source>
</evidence>
<dbReference type="Pfam" id="PF22622">
    <property type="entry name" value="MFE-2_hydrat-2_N"/>
    <property type="match status" value="1"/>
</dbReference>
<name>A0A381P4A3_9ZZZZ</name>
<dbReference type="Pfam" id="PF01575">
    <property type="entry name" value="MaoC_dehydratas"/>
    <property type="match status" value="1"/>
</dbReference>
<feature type="domain" description="MaoC-like" evidence="1">
    <location>
        <begin position="159"/>
        <end position="263"/>
    </location>
</feature>
<proteinExistence type="predicted"/>
<feature type="domain" description="Peroxisomal multifunctional enzyme type 2-like N-terminal" evidence="2">
    <location>
        <begin position="19"/>
        <end position="142"/>
    </location>
</feature>
<dbReference type="Gene3D" id="3.10.129.10">
    <property type="entry name" value="Hotdog Thioesterase"/>
    <property type="match status" value="1"/>
</dbReference>
<dbReference type="PANTHER" id="PTHR13078:SF56">
    <property type="entry name" value="PEROXISOMAL MULTIFUNCTIONAL ENZYME TYPE 2"/>
    <property type="match status" value="1"/>
</dbReference>
<dbReference type="CDD" id="cd03448">
    <property type="entry name" value="HDE_HSD"/>
    <property type="match status" value="1"/>
</dbReference>
<dbReference type="SUPFAM" id="SSF54637">
    <property type="entry name" value="Thioesterase/thiol ester dehydrase-isomerase"/>
    <property type="match status" value="2"/>
</dbReference>
<evidence type="ECO:0000259" key="1">
    <source>
        <dbReference type="Pfam" id="PF01575"/>
    </source>
</evidence>
<dbReference type="InterPro" id="IPR054357">
    <property type="entry name" value="MFE-2_N"/>
</dbReference>
<dbReference type="PANTHER" id="PTHR13078">
    <property type="entry name" value="PEROXISOMAL MULTIFUNCTIONAL ENZYME TYPE 2-RELATED"/>
    <property type="match status" value="1"/>
</dbReference>
<reference evidence="3" key="1">
    <citation type="submission" date="2018-05" db="EMBL/GenBank/DDBJ databases">
        <authorList>
            <person name="Lanie J.A."/>
            <person name="Ng W.-L."/>
            <person name="Kazmierczak K.M."/>
            <person name="Andrzejewski T.M."/>
            <person name="Davidsen T.M."/>
            <person name="Wayne K.J."/>
            <person name="Tettelin H."/>
            <person name="Glass J.I."/>
            <person name="Rusch D."/>
            <person name="Podicherti R."/>
            <person name="Tsui H.-C.T."/>
            <person name="Winkler M.E."/>
        </authorList>
    </citation>
    <scope>NUCLEOTIDE SEQUENCE</scope>
</reference>
<evidence type="ECO:0000313" key="3">
    <source>
        <dbReference type="EMBL" id="SUZ60453.1"/>
    </source>
</evidence>
<accession>A0A381P4A3</accession>